<evidence type="ECO:0000256" key="1">
    <source>
        <dbReference type="PROSITE-ProRule" id="PRU00325"/>
    </source>
</evidence>
<dbReference type="PROSITE" id="PS50966">
    <property type="entry name" value="ZF_SWIM"/>
    <property type="match status" value="1"/>
</dbReference>
<organism evidence="4 5">
    <name type="scientific">Candidatus Wallbacteria bacterium GWC2_49_35</name>
    <dbReference type="NCBI Taxonomy" id="1817813"/>
    <lineage>
        <taxon>Bacteria</taxon>
        <taxon>Candidatus Walliibacteriota</taxon>
    </lineage>
</organism>
<dbReference type="PANTHER" id="PTHR38133">
    <property type="entry name" value="SLR1429 PROTEIN"/>
    <property type="match status" value="1"/>
</dbReference>
<keyword evidence="1" id="KW-0479">Metal-binding</keyword>
<gene>
    <name evidence="4" type="ORF">A2008_12200</name>
</gene>
<reference evidence="4 5" key="1">
    <citation type="journal article" date="2016" name="Nat. Commun.">
        <title>Thousands of microbial genomes shed light on interconnected biogeochemical processes in an aquifer system.</title>
        <authorList>
            <person name="Anantharaman K."/>
            <person name="Brown C.T."/>
            <person name="Hug L.A."/>
            <person name="Sharon I."/>
            <person name="Castelle C.J."/>
            <person name="Probst A.J."/>
            <person name="Thomas B.C."/>
            <person name="Singh A."/>
            <person name="Wilkins M.J."/>
            <person name="Karaoz U."/>
            <person name="Brodie E.L."/>
            <person name="Williams K.H."/>
            <person name="Hubbard S.S."/>
            <person name="Banfield J.F."/>
        </authorList>
    </citation>
    <scope>NUCLEOTIDE SEQUENCE [LARGE SCALE GENOMIC DNA]</scope>
</reference>
<dbReference type="AlphaFoldDB" id="A0A1F7WTU6"/>
<evidence type="ECO:0000313" key="4">
    <source>
        <dbReference type="EMBL" id="OGM06077.1"/>
    </source>
</evidence>
<feature type="region of interest" description="Disordered" evidence="2">
    <location>
        <begin position="273"/>
        <end position="292"/>
    </location>
</feature>
<name>A0A1F7WTU6_9BACT</name>
<accession>A0A1F7WTU6</accession>
<dbReference type="EMBL" id="MGFH01000081">
    <property type="protein sequence ID" value="OGM06077.1"/>
    <property type="molecule type" value="Genomic_DNA"/>
</dbReference>
<dbReference type="GO" id="GO:0008270">
    <property type="term" value="F:zinc ion binding"/>
    <property type="evidence" value="ECO:0007669"/>
    <property type="project" value="UniProtKB-KW"/>
</dbReference>
<keyword evidence="1" id="KW-0862">Zinc</keyword>
<dbReference type="PANTHER" id="PTHR38133:SF1">
    <property type="entry name" value="SLR1429 PROTEIN"/>
    <property type="match status" value="1"/>
</dbReference>
<feature type="domain" description="SWIM-type" evidence="3">
    <location>
        <begin position="154"/>
        <end position="184"/>
    </location>
</feature>
<proteinExistence type="predicted"/>
<sequence>MPYYDRYYWGYKSYKPDKETTARALDKLKKKGREASPVIIAGKAISTSWWGIEWCRNLESYSDFHNRLERGRSYVRNGAVIDLKILPGRIEALVQGSDYDPYEVEISIKPVKFQTWKAMTAECAGKIHSLGDLLEGRFPMELSTLFTAREKGIFPAPREIDFECSCPDFAYMCKHVAAVLYGVGVRLDKDPSLFFTLRKVDIGDIISGAIARKSEDMLKKAGARSGRVLEEADLSETFGVDIDGFDPGPAVSEDKGLIHEDANAAATMNFTRQTGSAPALPPKAELTTEKEAEEDRIIEKDRIISEELPDLPQKSAPKLTLRRAWRPASAKAGGGELIEKLRGAKERPLLDRVRSLLADIESLSGADELAAFAGGLAKLSNIASKKIELLKALAAIKAV</sequence>
<dbReference type="Pfam" id="PF04434">
    <property type="entry name" value="SWIM"/>
    <property type="match status" value="1"/>
</dbReference>
<evidence type="ECO:0000313" key="5">
    <source>
        <dbReference type="Proteomes" id="UP000178735"/>
    </source>
</evidence>
<dbReference type="InterPro" id="IPR007527">
    <property type="entry name" value="Znf_SWIM"/>
</dbReference>
<protein>
    <recommendedName>
        <fullName evidence="3">SWIM-type domain-containing protein</fullName>
    </recommendedName>
</protein>
<evidence type="ECO:0000259" key="3">
    <source>
        <dbReference type="PROSITE" id="PS50966"/>
    </source>
</evidence>
<dbReference type="Proteomes" id="UP000178735">
    <property type="component" value="Unassembled WGS sequence"/>
</dbReference>
<evidence type="ECO:0000256" key="2">
    <source>
        <dbReference type="SAM" id="MobiDB-lite"/>
    </source>
</evidence>
<comment type="caution">
    <text evidence="4">The sequence shown here is derived from an EMBL/GenBank/DDBJ whole genome shotgun (WGS) entry which is preliminary data.</text>
</comment>
<keyword evidence="1" id="KW-0863">Zinc-finger</keyword>